<evidence type="ECO:0000313" key="4">
    <source>
        <dbReference type="Proteomes" id="UP001321018"/>
    </source>
</evidence>
<sequence>MDFTRDETHRPAERDLEITDISSMTLQGNFQWGLVKVETDAGVSGIGEVHGGGPNDPGRLEGQNPLDVERLRDVMWEPGPGVEMALWDIKGKVLDVPVYELLGGKYRDEVRVYCDTHGGESLGEAQSGSIDPREVYTPRSYAEAAREVVDAGFDALKFDLDVRTHADVDTAARRLDNEAIEHKVSLVEAVREEIGDDVDLGFDLHWNFTVETATRLAEKLEPYDLAWLEDPVPPRKYDAHRRVREATSVPIMTGENLRDPGEFKGMLDAEGMDVAAPDPHNCGGLRNFKRIANLCDLEGIPVVVHNIASPVATVAAAHAAAAVPNFVALEYHAFDVPWWEDLVSRTGESGPILADGHIDLPEGPGLGIEIDPDVAEEYALEGEESIF</sequence>
<dbReference type="SMART" id="SM00922">
    <property type="entry name" value="MR_MLE"/>
    <property type="match status" value="1"/>
</dbReference>
<accession>A0AAP2Z0E6</accession>
<dbReference type="GO" id="GO:0009063">
    <property type="term" value="P:amino acid catabolic process"/>
    <property type="evidence" value="ECO:0007669"/>
    <property type="project" value="InterPro"/>
</dbReference>
<dbReference type="CDD" id="cd03316">
    <property type="entry name" value="MR_like"/>
    <property type="match status" value="1"/>
</dbReference>
<evidence type="ECO:0000313" key="3">
    <source>
        <dbReference type="EMBL" id="MCU4742233.1"/>
    </source>
</evidence>
<feature type="domain" description="Mandelate racemase/muconate lactonizing enzyme C-terminal" evidence="2">
    <location>
        <begin position="138"/>
        <end position="250"/>
    </location>
</feature>
<dbReference type="InterPro" id="IPR029065">
    <property type="entry name" value="Enolase_C-like"/>
</dbReference>
<dbReference type="InterPro" id="IPR036849">
    <property type="entry name" value="Enolase-like_C_sf"/>
</dbReference>
<dbReference type="SUPFAM" id="SSF51604">
    <property type="entry name" value="Enolase C-terminal domain-like"/>
    <property type="match status" value="1"/>
</dbReference>
<dbReference type="SFLD" id="SFLDS00001">
    <property type="entry name" value="Enolase"/>
    <property type="match status" value="1"/>
</dbReference>
<dbReference type="SFLD" id="SFLDG00179">
    <property type="entry name" value="mandelate_racemase"/>
    <property type="match status" value="1"/>
</dbReference>
<dbReference type="Gene3D" id="3.20.20.120">
    <property type="entry name" value="Enolase-like C-terminal domain"/>
    <property type="match status" value="1"/>
</dbReference>
<proteinExistence type="predicted"/>
<dbReference type="PROSITE" id="PS00909">
    <property type="entry name" value="MR_MLE_2"/>
    <property type="match status" value="1"/>
</dbReference>
<dbReference type="PANTHER" id="PTHR48080">
    <property type="entry name" value="D-GALACTONATE DEHYDRATASE-RELATED"/>
    <property type="match status" value="1"/>
</dbReference>
<dbReference type="InterPro" id="IPR034593">
    <property type="entry name" value="DgoD-like"/>
</dbReference>
<dbReference type="Pfam" id="PF02746">
    <property type="entry name" value="MR_MLE_N"/>
    <property type="match status" value="1"/>
</dbReference>
<dbReference type="InterPro" id="IPR018110">
    <property type="entry name" value="Mandel_Rmase/mucon_lact_enz_CS"/>
</dbReference>
<reference evidence="3" key="1">
    <citation type="submission" date="2022-09" db="EMBL/GenBank/DDBJ databases">
        <title>Enrichment on poylsaccharides allowed isolation of novel metabolic and taxonomic groups of Haloarchaea.</title>
        <authorList>
            <person name="Sorokin D.Y."/>
            <person name="Elcheninov A.G."/>
            <person name="Khizhniak T.V."/>
            <person name="Kolganova T.V."/>
            <person name="Kublanov I.V."/>
        </authorList>
    </citation>
    <scope>NUCLEOTIDE SEQUENCE</scope>
    <source>
        <strain evidence="3">AArc-xg1-1</strain>
    </source>
</reference>
<gene>
    <name evidence="3" type="ORF">OB960_12575</name>
</gene>
<comment type="caution">
    <text evidence="3">The sequence shown here is derived from an EMBL/GenBank/DDBJ whole genome shotgun (WGS) entry which is preliminary data.</text>
</comment>
<dbReference type="Pfam" id="PF13378">
    <property type="entry name" value="MR_MLE_C"/>
    <property type="match status" value="1"/>
</dbReference>
<dbReference type="InterPro" id="IPR029017">
    <property type="entry name" value="Enolase-like_N"/>
</dbReference>
<dbReference type="InterPro" id="IPR013341">
    <property type="entry name" value="Mandelate_racemase_N_dom"/>
</dbReference>
<dbReference type="AlphaFoldDB" id="A0AAP2Z0E6"/>
<protein>
    <submittedName>
        <fullName evidence="3">Mandelate racemase/muconate lactonizing enzyme family protein</fullName>
    </submittedName>
</protein>
<dbReference type="SUPFAM" id="SSF54826">
    <property type="entry name" value="Enolase N-terminal domain-like"/>
    <property type="match status" value="1"/>
</dbReference>
<organism evidence="3 4">
    <name type="scientific">Natronoglomus mannanivorans</name>
    <dbReference type="NCBI Taxonomy" id="2979990"/>
    <lineage>
        <taxon>Archaea</taxon>
        <taxon>Methanobacteriati</taxon>
        <taxon>Methanobacteriota</taxon>
        <taxon>Stenosarchaea group</taxon>
        <taxon>Halobacteria</taxon>
        <taxon>Halobacteriales</taxon>
        <taxon>Natrialbaceae</taxon>
        <taxon>Natronoglomus</taxon>
    </lineage>
</organism>
<name>A0AAP2Z0E6_9EURY</name>
<dbReference type="Gene3D" id="3.30.390.10">
    <property type="entry name" value="Enolase-like, N-terminal domain"/>
    <property type="match status" value="1"/>
</dbReference>
<keyword evidence="1" id="KW-0456">Lyase</keyword>
<dbReference type="Proteomes" id="UP001321018">
    <property type="component" value="Unassembled WGS sequence"/>
</dbReference>
<dbReference type="PANTHER" id="PTHR48080:SF2">
    <property type="entry name" value="D-GALACTONATE DEHYDRATASE"/>
    <property type="match status" value="1"/>
</dbReference>
<dbReference type="InterPro" id="IPR013342">
    <property type="entry name" value="Mandelate_racemase_C"/>
</dbReference>
<evidence type="ECO:0000256" key="1">
    <source>
        <dbReference type="ARBA" id="ARBA00023239"/>
    </source>
</evidence>
<dbReference type="GO" id="GO:0016829">
    <property type="term" value="F:lyase activity"/>
    <property type="evidence" value="ECO:0007669"/>
    <property type="project" value="UniProtKB-KW"/>
</dbReference>
<dbReference type="EMBL" id="JAOPKA010000007">
    <property type="protein sequence ID" value="MCU4742233.1"/>
    <property type="molecule type" value="Genomic_DNA"/>
</dbReference>
<evidence type="ECO:0000259" key="2">
    <source>
        <dbReference type="SMART" id="SM00922"/>
    </source>
</evidence>